<dbReference type="PANTHER" id="PTHR10130:SF0">
    <property type="entry name" value="GH08708P"/>
    <property type="match status" value="1"/>
</dbReference>
<sequence>MALPLLIGGAECGPANPLQGLSKRFDQDRGVQQDQFGVGRAGPSRQTFRTQQAGPSVVDQDAARFFSAGSPQPLTTNRAFDFSALGSSLPALNAHQEHRQQPNVLSGWAADFMLQQPSASSSSHEQVAAISSAQRSSTPRLQHPLPWSSVAAQGPSQRPFFLPQMPMNISTPPSVMHDTQLNWDHEFESQEQLLHKQEDQFRQLQGEQDELARTAGMLLETVQGENNPKFQNSQFMGLMRQLRDRDIVVDGNQMVENDGSYAPTTYSTPSASLKGKGKAVELPPVVQTASDFASRTRENLKVIDQNNNNDAYFMRENAEYSQFWSDAEATKPNQVTANPTWDRLQNDWDRLEAEASAIKPLNNYQFQENNPYFLGDSTRTRNHTLHSDERLSVFESVLELEAAVQRDITNARTWYELGVKQQENEREQKALQALSRAVELDPEHIESWLALAISQTNDGNRGGTYNAVWEWVKRNPNPRYASLRREIPSKVDEWTPEVCQRLVECLMGMARLGNDAGGIDADVQIALAVLFNSSEDYTKAQDCFRTALAIRPDDWLLYNRVGATMANSGHAEDALQYYYRALEMNPTYIRARYNLGISCISLRRYEEAAQHILDALALQDADAAPDSEKLNDKRGIMSRALWDSLKTACLHLQRLDLAVLCDTKDLQGLSDFVSALYNI</sequence>
<evidence type="ECO:0000256" key="3">
    <source>
        <dbReference type="ARBA" id="ARBA00005348"/>
    </source>
</evidence>
<organism evidence="11 12">
    <name type="scientific">Armillaria ostoyae</name>
    <name type="common">Armillaria root rot fungus</name>
    <dbReference type="NCBI Taxonomy" id="47428"/>
    <lineage>
        <taxon>Eukaryota</taxon>
        <taxon>Fungi</taxon>
        <taxon>Dikarya</taxon>
        <taxon>Basidiomycota</taxon>
        <taxon>Agaricomycotina</taxon>
        <taxon>Agaricomycetes</taxon>
        <taxon>Agaricomycetidae</taxon>
        <taxon>Agaricales</taxon>
        <taxon>Marasmiineae</taxon>
        <taxon>Physalacriaceae</taxon>
        <taxon>Armillaria</taxon>
    </lineage>
</organism>
<evidence type="ECO:0000256" key="1">
    <source>
        <dbReference type="ARBA" id="ARBA00004275"/>
    </source>
</evidence>
<name>A0A284QM30_ARMOS</name>
<proteinExistence type="inferred from homology"/>
<feature type="compositionally biased region" description="Polar residues" evidence="10">
    <location>
        <begin position="116"/>
        <end position="140"/>
    </location>
</feature>
<reference evidence="12" key="1">
    <citation type="journal article" date="2017" name="Nat. Ecol. Evol.">
        <title>Genome expansion and lineage-specific genetic innovations in the forest pathogenic fungi Armillaria.</title>
        <authorList>
            <person name="Sipos G."/>
            <person name="Prasanna A.N."/>
            <person name="Walter M.C."/>
            <person name="O'Connor E."/>
            <person name="Balint B."/>
            <person name="Krizsan K."/>
            <person name="Kiss B."/>
            <person name="Hess J."/>
            <person name="Varga T."/>
            <person name="Slot J."/>
            <person name="Riley R."/>
            <person name="Boka B."/>
            <person name="Rigling D."/>
            <person name="Barry K."/>
            <person name="Lee J."/>
            <person name="Mihaltcheva S."/>
            <person name="LaButti K."/>
            <person name="Lipzen A."/>
            <person name="Waldron R."/>
            <person name="Moloney N.M."/>
            <person name="Sperisen C."/>
            <person name="Kredics L."/>
            <person name="Vagvoelgyi C."/>
            <person name="Patrignani A."/>
            <person name="Fitzpatrick D."/>
            <person name="Nagy I."/>
            <person name="Doyle S."/>
            <person name="Anderson J.B."/>
            <person name="Grigoriev I.V."/>
            <person name="Gueldener U."/>
            <person name="Muensterkoetter M."/>
            <person name="Nagy L.G."/>
        </authorList>
    </citation>
    <scope>NUCLEOTIDE SEQUENCE [LARGE SCALE GENOMIC DNA]</scope>
    <source>
        <strain evidence="12">C18/9</strain>
    </source>
</reference>
<comment type="subcellular location">
    <subcellularLocation>
        <location evidence="2">Cytoplasm</location>
    </subcellularLocation>
    <subcellularLocation>
        <location evidence="1">Peroxisome</location>
    </subcellularLocation>
</comment>
<dbReference type="PANTHER" id="PTHR10130">
    <property type="entry name" value="PEROXISOMAL TARGETING SIGNAL 1 RECEPTOR PEX5"/>
    <property type="match status" value="1"/>
</dbReference>
<dbReference type="GO" id="GO:0005829">
    <property type="term" value="C:cytosol"/>
    <property type="evidence" value="ECO:0007669"/>
    <property type="project" value="TreeGrafter"/>
</dbReference>
<evidence type="ECO:0000256" key="9">
    <source>
        <dbReference type="SAM" id="Coils"/>
    </source>
</evidence>
<keyword evidence="12" id="KW-1185">Reference proteome</keyword>
<dbReference type="GO" id="GO:0005052">
    <property type="term" value="F:peroxisome matrix targeting signal-1 binding"/>
    <property type="evidence" value="ECO:0007669"/>
    <property type="project" value="TreeGrafter"/>
</dbReference>
<feature type="region of interest" description="Disordered" evidence="10">
    <location>
        <begin position="35"/>
        <end position="56"/>
    </location>
</feature>
<evidence type="ECO:0000256" key="10">
    <source>
        <dbReference type="SAM" id="MobiDB-lite"/>
    </source>
</evidence>
<feature type="coiled-coil region" evidence="9">
    <location>
        <begin position="187"/>
        <end position="214"/>
    </location>
</feature>
<evidence type="ECO:0000256" key="4">
    <source>
        <dbReference type="ARBA" id="ARBA00022490"/>
    </source>
</evidence>
<dbReference type="GO" id="GO:0016560">
    <property type="term" value="P:protein import into peroxisome matrix, docking"/>
    <property type="evidence" value="ECO:0007669"/>
    <property type="project" value="TreeGrafter"/>
</dbReference>
<feature type="compositionally biased region" description="Polar residues" evidence="10">
    <location>
        <begin position="44"/>
        <end position="54"/>
    </location>
</feature>
<dbReference type="PROSITE" id="PS50005">
    <property type="entry name" value="TPR"/>
    <property type="match status" value="3"/>
</dbReference>
<dbReference type="Gene3D" id="1.25.40.10">
    <property type="entry name" value="Tetratricopeptide repeat domain"/>
    <property type="match status" value="1"/>
</dbReference>
<evidence type="ECO:0000313" key="12">
    <source>
        <dbReference type="Proteomes" id="UP000219338"/>
    </source>
</evidence>
<keyword evidence="7" id="KW-0576">Peroxisome</keyword>
<dbReference type="InterPro" id="IPR024111">
    <property type="entry name" value="PEX5/PEX5L"/>
</dbReference>
<dbReference type="EMBL" id="FUEG01000001">
    <property type="protein sequence ID" value="SJK97501.1"/>
    <property type="molecule type" value="Genomic_DNA"/>
</dbReference>
<keyword evidence="9" id="KW-0175">Coiled coil</keyword>
<dbReference type="Gene3D" id="6.10.280.230">
    <property type="match status" value="1"/>
</dbReference>
<feature type="region of interest" description="Disordered" evidence="10">
    <location>
        <begin position="116"/>
        <end position="152"/>
    </location>
</feature>
<dbReference type="Pfam" id="PF14559">
    <property type="entry name" value="TPR_19"/>
    <property type="match status" value="1"/>
</dbReference>
<feature type="repeat" description="TPR" evidence="8">
    <location>
        <begin position="555"/>
        <end position="588"/>
    </location>
</feature>
<evidence type="ECO:0000313" key="11">
    <source>
        <dbReference type="EMBL" id="SJK97501.1"/>
    </source>
</evidence>
<dbReference type="GO" id="GO:0005778">
    <property type="term" value="C:peroxisomal membrane"/>
    <property type="evidence" value="ECO:0007669"/>
    <property type="project" value="TreeGrafter"/>
</dbReference>
<keyword evidence="5" id="KW-0677">Repeat</keyword>
<dbReference type="OrthoDB" id="10006023at2759"/>
<evidence type="ECO:0000256" key="8">
    <source>
        <dbReference type="PROSITE-ProRule" id="PRU00339"/>
    </source>
</evidence>
<protein>
    <recommendedName>
        <fullName evidence="13">Peroxisomal targeting signal receptor</fullName>
    </recommendedName>
</protein>
<dbReference type="InterPro" id="IPR019734">
    <property type="entry name" value="TPR_rpt"/>
</dbReference>
<dbReference type="Pfam" id="PF13181">
    <property type="entry name" value="TPR_8"/>
    <property type="match status" value="2"/>
</dbReference>
<keyword evidence="4" id="KW-0963">Cytoplasm</keyword>
<dbReference type="STRING" id="47428.A0A284QM30"/>
<feature type="repeat" description="TPR" evidence="8">
    <location>
        <begin position="411"/>
        <end position="444"/>
    </location>
</feature>
<gene>
    <name evidence="11" type="ORF">ARMOST_00753</name>
</gene>
<evidence type="ECO:0000256" key="5">
    <source>
        <dbReference type="ARBA" id="ARBA00022737"/>
    </source>
</evidence>
<accession>A0A284QM30</accession>
<feature type="repeat" description="TPR" evidence="8">
    <location>
        <begin position="521"/>
        <end position="554"/>
    </location>
</feature>
<keyword evidence="6 8" id="KW-0802">TPR repeat</keyword>
<evidence type="ECO:0000256" key="2">
    <source>
        <dbReference type="ARBA" id="ARBA00004496"/>
    </source>
</evidence>
<dbReference type="AlphaFoldDB" id="A0A284QM30"/>
<comment type="similarity">
    <text evidence="3">Belongs to the peroxisomal targeting signal receptor family.</text>
</comment>
<dbReference type="SUPFAM" id="SSF48452">
    <property type="entry name" value="TPR-like"/>
    <property type="match status" value="1"/>
</dbReference>
<evidence type="ECO:0000256" key="6">
    <source>
        <dbReference type="ARBA" id="ARBA00022803"/>
    </source>
</evidence>
<dbReference type="InterPro" id="IPR011990">
    <property type="entry name" value="TPR-like_helical_dom_sf"/>
</dbReference>
<dbReference type="Proteomes" id="UP000219338">
    <property type="component" value="Unassembled WGS sequence"/>
</dbReference>
<evidence type="ECO:0000256" key="7">
    <source>
        <dbReference type="ARBA" id="ARBA00023140"/>
    </source>
</evidence>
<evidence type="ECO:0008006" key="13">
    <source>
        <dbReference type="Google" id="ProtNLM"/>
    </source>
</evidence>
<dbReference type="OMA" id="NYRMKGP"/>
<dbReference type="SMART" id="SM00028">
    <property type="entry name" value="TPR"/>
    <property type="match status" value="4"/>
</dbReference>